<proteinExistence type="predicted"/>
<accession>A0ABY9KUM7</accession>
<dbReference type="RefSeq" id="WP_348027811.1">
    <property type="nucleotide sequence ID" value="NZ_CP129113.1"/>
</dbReference>
<evidence type="ECO:0000256" key="1">
    <source>
        <dbReference type="SAM" id="MobiDB-lite"/>
    </source>
</evidence>
<protein>
    <submittedName>
        <fullName evidence="4">YdhK family protein</fullName>
    </submittedName>
</protein>
<sequence length="195" mass="21247">MKKLGYGLVLVLMLVLAACGHTEGKDSKKKESTETTAGHHQNEEMSEDHESMDHSSSGDIPKDLQATKDPKYPIGSKATIETDHMKGMKGAKATIVGAFNTTAYTVSYDPTNGGKRVENHKWVIQEEIKGGNKAMKPGDQVTLEADHMKGMKGAKAEIGSVKNTTVYMIDYVPTTGGEKVKNHKWVTEDELSPVK</sequence>
<feature type="signal peptide" evidence="2">
    <location>
        <begin position="1"/>
        <end position="17"/>
    </location>
</feature>
<evidence type="ECO:0000313" key="4">
    <source>
        <dbReference type="EMBL" id="WLV24609.1"/>
    </source>
</evidence>
<dbReference type="Proteomes" id="UP001180087">
    <property type="component" value="Chromosome"/>
</dbReference>
<feature type="compositionally biased region" description="Basic and acidic residues" evidence="1">
    <location>
        <begin position="60"/>
        <end position="71"/>
    </location>
</feature>
<dbReference type="Pfam" id="PF07563">
    <property type="entry name" value="DUF1541"/>
    <property type="match status" value="2"/>
</dbReference>
<feature type="chain" id="PRO_5045662743" evidence="2">
    <location>
        <begin position="18"/>
        <end position="195"/>
    </location>
</feature>
<feature type="compositionally biased region" description="Basic and acidic residues" evidence="1">
    <location>
        <begin position="40"/>
        <end position="53"/>
    </location>
</feature>
<dbReference type="Gene3D" id="2.30.30.1210">
    <property type="entry name" value="Domain of unknown function DUF1541"/>
    <property type="match status" value="1"/>
</dbReference>
<dbReference type="PROSITE" id="PS51257">
    <property type="entry name" value="PROKAR_LIPOPROTEIN"/>
    <property type="match status" value="1"/>
</dbReference>
<name>A0ABY9KUM7_9BACI</name>
<keyword evidence="5" id="KW-1185">Reference proteome</keyword>
<feature type="domain" description="DUF1541" evidence="3">
    <location>
        <begin position="75"/>
        <end position="125"/>
    </location>
</feature>
<feature type="compositionally biased region" description="Basic and acidic residues" evidence="1">
    <location>
        <begin position="23"/>
        <end position="33"/>
    </location>
</feature>
<evidence type="ECO:0000256" key="2">
    <source>
        <dbReference type="SAM" id="SignalP"/>
    </source>
</evidence>
<reference evidence="4" key="1">
    <citation type="submission" date="2023-06" db="EMBL/GenBank/DDBJ databases">
        <title>A Treasure from Seagulls: Isolation and Description of Aciduricobacillus qingdaonensis gen. nov., sp. nov., a Rare Obligately Uric Acid-utilizing Member in the Family Bacillaceae.</title>
        <authorList>
            <person name="Liu W."/>
            <person name="Wang B."/>
        </authorList>
    </citation>
    <scope>NUCLEOTIDE SEQUENCE</scope>
    <source>
        <strain evidence="4">44XB</strain>
    </source>
</reference>
<keyword evidence="2" id="KW-0732">Signal</keyword>
<evidence type="ECO:0000259" key="3">
    <source>
        <dbReference type="Pfam" id="PF07563"/>
    </source>
</evidence>
<organism evidence="4 5">
    <name type="scientific">Aciduricibacillus chroicocephali</name>
    <dbReference type="NCBI Taxonomy" id="3054939"/>
    <lineage>
        <taxon>Bacteria</taxon>
        <taxon>Bacillati</taxon>
        <taxon>Bacillota</taxon>
        <taxon>Bacilli</taxon>
        <taxon>Bacillales</taxon>
        <taxon>Bacillaceae</taxon>
        <taxon>Aciduricibacillus</taxon>
    </lineage>
</organism>
<feature type="region of interest" description="Disordered" evidence="1">
    <location>
        <begin position="23"/>
        <end position="75"/>
    </location>
</feature>
<gene>
    <name evidence="4" type="ORF">QR721_13355</name>
</gene>
<feature type="domain" description="DUF1541" evidence="3">
    <location>
        <begin position="137"/>
        <end position="188"/>
    </location>
</feature>
<dbReference type="InterPro" id="IPR011438">
    <property type="entry name" value="DUF1541"/>
</dbReference>
<evidence type="ECO:0000313" key="5">
    <source>
        <dbReference type="Proteomes" id="UP001180087"/>
    </source>
</evidence>
<dbReference type="EMBL" id="CP129113">
    <property type="protein sequence ID" value="WLV24609.1"/>
    <property type="molecule type" value="Genomic_DNA"/>
</dbReference>